<reference evidence="3 4" key="2">
    <citation type="submission" date="2021-05" db="EMBL/GenBank/DDBJ databases">
        <title>Genome Assembly of Synthetic Allotetraploid Brassica napus Reveals Homoeologous Exchanges between Subgenomes.</title>
        <authorList>
            <person name="Davis J.T."/>
        </authorList>
    </citation>
    <scope>NUCLEOTIDE SEQUENCE [LARGE SCALE GENOMIC DNA]</scope>
    <source>
        <strain evidence="4">cv. Da-Ae</strain>
        <tissue evidence="3">Seedling</tissue>
    </source>
</reference>
<dbReference type="Proteomes" id="UP001295469">
    <property type="component" value="Chromosome C01"/>
</dbReference>
<name>A0A816R173_BRANA</name>
<gene>
    <name evidence="2" type="ORF">DARMORV10_C01P05750.1</name>
    <name evidence="3" type="ORF">HID58_040443</name>
</gene>
<keyword evidence="4" id="KW-1185">Reference proteome</keyword>
<protein>
    <submittedName>
        <fullName evidence="2">(rape) hypothetical protein</fullName>
    </submittedName>
</protein>
<dbReference type="EMBL" id="HG994365">
    <property type="protein sequence ID" value="CAF2068209.1"/>
    <property type="molecule type" value="Genomic_DNA"/>
</dbReference>
<dbReference type="Proteomes" id="UP000824890">
    <property type="component" value="Unassembled WGS sequence"/>
</dbReference>
<evidence type="ECO:0000313" key="4">
    <source>
        <dbReference type="Proteomes" id="UP000824890"/>
    </source>
</evidence>
<accession>A0A816R173</accession>
<sequence>MFSRVKHALAFSKIYGYCYIAAFGGAGFLLGGVTTSPVSKGLRENEKVSNVWKKWRPGEGSGLPLLKRKQSDALGASTAAPSLQETWGYRDHLEH</sequence>
<keyword evidence="1" id="KW-1133">Transmembrane helix</keyword>
<evidence type="ECO:0000313" key="3">
    <source>
        <dbReference type="EMBL" id="KAH0900940.1"/>
    </source>
</evidence>
<keyword evidence="1" id="KW-0812">Transmembrane</keyword>
<organism evidence="2">
    <name type="scientific">Brassica napus</name>
    <name type="common">Rape</name>
    <dbReference type="NCBI Taxonomy" id="3708"/>
    <lineage>
        <taxon>Eukaryota</taxon>
        <taxon>Viridiplantae</taxon>
        <taxon>Streptophyta</taxon>
        <taxon>Embryophyta</taxon>
        <taxon>Tracheophyta</taxon>
        <taxon>Spermatophyta</taxon>
        <taxon>Magnoliopsida</taxon>
        <taxon>eudicotyledons</taxon>
        <taxon>Gunneridae</taxon>
        <taxon>Pentapetalae</taxon>
        <taxon>rosids</taxon>
        <taxon>malvids</taxon>
        <taxon>Brassicales</taxon>
        <taxon>Brassicaceae</taxon>
        <taxon>Brassiceae</taxon>
        <taxon>Brassica</taxon>
    </lineage>
</organism>
<keyword evidence="1" id="KW-0472">Membrane</keyword>
<evidence type="ECO:0000313" key="2">
    <source>
        <dbReference type="EMBL" id="CAF2068209.1"/>
    </source>
</evidence>
<reference evidence="2" key="1">
    <citation type="submission" date="2021-01" db="EMBL/GenBank/DDBJ databases">
        <authorList>
            <consortium name="Genoscope - CEA"/>
            <person name="William W."/>
        </authorList>
    </citation>
    <scope>NUCLEOTIDE SEQUENCE</scope>
</reference>
<feature type="transmembrane region" description="Helical" evidence="1">
    <location>
        <begin position="14"/>
        <end position="33"/>
    </location>
</feature>
<dbReference type="EMBL" id="JAGKQM010000011">
    <property type="protein sequence ID" value="KAH0900940.1"/>
    <property type="molecule type" value="Genomic_DNA"/>
</dbReference>
<evidence type="ECO:0000256" key="1">
    <source>
        <dbReference type="SAM" id="Phobius"/>
    </source>
</evidence>
<dbReference type="AlphaFoldDB" id="A0A816R173"/>
<proteinExistence type="predicted"/>